<dbReference type="SUPFAM" id="SSF53448">
    <property type="entry name" value="Nucleotide-diphospho-sugar transferases"/>
    <property type="match status" value="1"/>
</dbReference>
<evidence type="ECO:0000313" key="2">
    <source>
        <dbReference type="EMBL" id="ASJ08378.1"/>
    </source>
</evidence>
<dbReference type="EMBL" id="CP015103">
    <property type="protein sequence ID" value="ASJ08378.1"/>
    <property type="molecule type" value="Genomic_DNA"/>
</dbReference>
<dbReference type="Pfam" id="PF00535">
    <property type="entry name" value="Glycos_transf_2"/>
    <property type="match status" value="1"/>
</dbReference>
<dbReference type="InterPro" id="IPR029044">
    <property type="entry name" value="Nucleotide-diphossugar_trans"/>
</dbReference>
<reference evidence="2 3" key="1">
    <citation type="submission" date="2016-04" db="EMBL/GenBank/DDBJ databases">
        <title>Complete genome sequence of Thermococcus siculi type strain RG-20.</title>
        <authorList>
            <person name="Oger P.M."/>
        </authorList>
    </citation>
    <scope>NUCLEOTIDE SEQUENCE [LARGE SCALE GENOMIC DNA]</scope>
    <source>
        <strain evidence="2 3">RG-20</strain>
    </source>
</reference>
<organism evidence="2 3">
    <name type="scientific">Thermococcus siculi</name>
    <dbReference type="NCBI Taxonomy" id="72803"/>
    <lineage>
        <taxon>Archaea</taxon>
        <taxon>Methanobacteriati</taxon>
        <taxon>Methanobacteriota</taxon>
        <taxon>Thermococci</taxon>
        <taxon>Thermococcales</taxon>
        <taxon>Thermococcaceae</taxon>
        <taxon>Thermococcus</taxon>
    </lineage>
</organism>
<dbReference type="InterPro" id="IPR001173">
    <property type="entry name" value="Glyco_trans_2-like"/>
</dbReference>
<dbReference type="CDD" id="cd00761">
    <property type="entry name" value="Glyco_tranf_GTA_type"/>
    <property type="match status" value="1"/>
</dbReference>
<dbReference type="Proteomes" id="UP000250125">
    <property type="component" value="Chromosome"/>
</dbReference>
<dbReference type="InterPro" id="IPR050834">
    <property type="entry name" value="Glycosyltransf_2"/>
</dbReference>
<evidence type="ECO:0000259" key="1">
    <source>
        <dbReference type="Pfam" id="PF00535"/>
    </source>
</evidence>
<gene>
    <name evidence="2" type="ORF">A3L11_03670</name>
</gene>
<feature type="domain" description="Glycosyltransferase 2-like" evidence="1">
    <location>
        <begin position="7"/>
        <end position="141"/>
    </location>
</feature>
<evidence type="ECO:0000313" key="3">
    <source>
        <dbReference type="Proteomes" id="UP000250125"/>
    </source>
</evidence>
<protein>
    <recommendedName>
        <fullName evidence="1">Glycosyltransferase 2-like domain-containing protein</fullName>
    </recommendedName>
</protein>
<dbReference type="PANTHER" id="PTHR43685">
    <property type="entry name" value="GLYCOSYLTRANSFERASE"/>
    <property type="match status" value="1"/>
</dbReference>
<dbReference type="OrthoDB" id="46222at2157"/>
<dbReference type="PANTHER" id="PTHR43685:SF2">
    <property type="entry name" value="GLYCOSYLTRANSFERASE 2-LIKE DOMAIN-CONTAINING PROTEIN"/>
    <property type="match status" value="1"/>
</dbReference>
<keyword evidence="3" id="KW-1185">Reference proteome</keyword>
<accession>A0A2Z2MKP8</accession>
<proteinExistence type="predicted"/>
<sequence>MERVKVSVIIPTRNRIEYLQRVLESLENQTVVPDEVIIVGDQDDVQTQEFIKNLLLEDLKYRVNFILTKNEGTAKKRNTGFEYSRGEVLVFLEDDVVLEEKYIENAIDLILNHGLDIVSGYTFDIVDLNSIYWLKWGDYVYILKNLDKKFINEIINELKNKYRERILLLGPTRKILLGQLLRKIKNFIKSLFLWESWRKGKILPSGYRSEYPDITKIEKNNRLYEVEWVQGGNFICKRKVFREFKFDENLEKFSKYALNEDLEWSARVIKKYKIYLSSKLKLMHLRAPSVRRLSSEQRLKALVISTHHIASINGNYIAHLWATTGLVLSRIPVLLISPKDGIKQIKVIIKALKDVYIVKLKIRNKEK</sequence>
<dbReference type="AlphaFoldDB" id="A0A2Z2MKP8"/>
<name>A0A2Z2MKP8_9EURY</name>
<dbReference type="Gene3D" id="3.90.550.10">
    <property type="entry name" value="Spore Coat Polysaccharide Biosynthesis Protein SpsA, Chain A"/>
    <property type="match status" value="1"/>
</dbReference>
<dbReference type="RefSeq" id="WP_088855617.1">
    <property type="nucleotide sequence ID" value="NZ_CP015103.1"/>
</dbReference>
<dbReference type="GeneID" id="33317307"/>
<dbReference type="KEGG" id="tsl:A3L11_03670"/>